<evidence type="ECO:0000256" key="1">
    <source>
        <dbReference type="ARBA" id="ARBA00005384"/>
    </source>
</evidence>
<dbReference type="PRINTS" id="PR00035">
    <property type="entry name" value="HTHGNTR"/>
</dbReference>
<dbReference type="RefSeq" id="WP_037263468.1">
    <property type="nucleotide sequence ID" value="NZ_QHKI01000007.1"/>
</dbReference>
<evidence type="ECO:0000313" key="8">
    <source>
        <dbReference type="Proteomes" id="UP000287547"/>
    </source>
</evidence>
<evidence type="ECO:0000256" key="4">
    <source>
        <dbReference type="ARBA" id="ARBA00023125"/>
    </source>
</evidence>
<accession>A0A428ZG20</accession>
<dbReference type="InterPro" id="IPR036390">
    <property type="entry name" value="WH_DNA-bd_sf"/>
</dbReference>
<comment type="caution">
    <text evidence="7">The sequence shown here is derived from an EMBL/GenBank/DDBJ whole genome shotgun (WGS) entry which is preliminary data.</text>
</comment>
<dbReference type="OrthoDB" id="5415143at2"/>
<evidence type="ECO:0000256" key="5">
    <source>
        <dbReference type="ARBA" id="ARBA00023163"/>
    </source>
</evidence>
<keyword evidence="2" id="KW-0663">Pyridoxal phosphate</keyword>
<dbReference type="InterPro" id="IPR036388">
    <property type="entry name" value="WH-like_DNA-bd_sf"/>
</dbReference>
<dbReference type="GO" id="GO:0030170">
    <property type="term" value="F:pyridoxal phosphate binding"/>
    <property type="evidence" value="ECO:0007669"/>
    <property type="project" value="InterPro"/>
</dbReference>
<dbReference type="PANTHER" id="PTHR46577:SF1">
    <property type="entry name" value="HTH-TYPE TRANSCRIPTIONAL REGULATORY PROTEIN GABR"/>
    <property type="match status" value="1"/>
</dbReference>
<dbReference type="EMBL" id="QHKI01000007">
    <property type="protein sequence ID" value="RSM87027.1"/>
    <property type="molecule type" value="Genomic_DNA"/>
</dbReference>
<reference evidence="7 8" key="1">
    <citation type="submission" date="2018-05" db="EMBL/GenBank/DDBJ databases">
        <title>Evolution of GPA BGCs.</title>
        <authorList>
            <person name="Waglechner N."/>
            <person name="Wright G.D."/>
        </authorList>
    </citation>
    <scope>NUCLEOTIDE SEQUENCE [LARGE SCALE GENOMIC DNA]</scope>
    <source>
        <strain evidence="7 8">A82846</strain>
    </source>
</reference>
<proteinExistence type="inferred from homology"/>
<dbReference type="InterPro" id="IPR015424">
    <property type="entry name" value="PyrdxlP-dep_Trfase"/>
</dbReference>
<evidence type="ECO:0000313" key="7">
    <source>
        <dbReference type="EMBL" id="RSM87027.1"/>
    </source>
</evidence>
<dbReference type="SMART" id="SM00345">
    <property type="entry name" value="HTH_GNTR"/>
    <property type="match status" value="1"/>
</dbReference>
<dbReference type="PANTHER" id="PTHR46577">
    <property type="entry name" value="HTH-TYPE TRANSCRIPTIONAL REGULATORY PROTEIN GABR"/>
    <property type="match status" value="1"/>
</dbReference>
<keyword evidence="5" id="KW-0804">Transcription</keyword>
<gene>
    <name evidence="7" type="ORF">DMH04_12405</name>
</gene>
<evidence type="ECO:0000256" key="2">
    <source>
        <dbReference type="ARBA" id="ARBA00022898"/>
    </source>
</evidence>
<dbReference type="Gene3D" id="3.40.640.10">
    <property type="entry name" value="Type I PLP-dependent aspartate aminotransferase-like (Major domain)"/>
    <property type="match status" value="1"/>
</dbReference>
<keyword evidence="3" id="KW-0805">Transcription regulation</keyword>
<dbReference type="CDD" id="cd00609">
    <property type="entry name" value="AAT_like"/>
    <property type="match status" value="1"/>
</dbReference>
<protein>
    <submittedName>
        <fullName evidence="7">PLP-dependent aminotransferase family protein</fullName>
    </submittedName>
</protein>
<feature type="domain" description="HTH gntR-type" evidence="6">
    <location>
        <begin position="17"/>
        <end position="85"/>
    </location>
</feature>
<dbReference type="Pfam" id="PF00155">
    <property type="entry name" value="Aminotran_1_2"/>
    <property type="match status" value="1"/>
</dbReference>
<dbReference type="SUPFAM" id="SSF53383">
    <property type="entry name" value="PLP-dependent transferases"/>
    <property type="match status" value="1"/>
</dbReference>
<keyword evidence="7" id="KW-0808">Transferase</keyword>
<dbReference type="GO" id="GO:0003677">
    <property type="term" value="F:DNA binding"/>
    <property type="evidence" value="ECO:0007669"/>
    <property type="project" value="UniProtKB-KW"/>
</dbReference>
<evidence type="ECO:0000259" key="6">
    <source>
        <dbReference type="PROSITE" id="PS50949"/>
    </source>
</evidence>
<organism evidence="7 8">
    <name type="scientific">Kibdelosporangium aridum</name>
    <dbReference type="NCBI Taxonomy" id="2030"/>
    <lineage>
        <taxon>Bacteria</taxon>
        <taxon>Bacillati</taxon>
        <taxon>Actinomycetota</taxon>
        <taxon>Actinomycetes</taxon>
        <taxon>Pseudonocardiales</taxon>
        <taxon>Pseudonocardiaceae</taxon>
        <taxon>Kibdelosporangium</taxon>
    </lineage>
</organism>
<dbReference type="SUPFAM" id="SSF46785">
    <property type="entry name" value="Winged helix' DNA-binding domain"/>
    <property type="match status" value="1"/>
</dbReference>
<dbReference type="Proteomes" id="UP000287547">
    <property type="component" value="Unassembled WGS sequence"/>
</dbReference>
<dbReference type="PROSITE" id="PS50949">
    <property type="entry name" value="HTH_GNTR"/>
    <property type="match status" value="1"/>
</dbReference>
<dbReference type="InterPro" id="IPR015421">
    <property type="entry name" value="PyrdxlP-dep_Trfase_major"/>
</dbReference>
<name>A0A428ZG20_KIBAR</name>
<comment type="similarity">
    <text evidence="1">In the C-terminal section; belongs to the class-I pyridoxal-phosphate-dependent aminotransferase family.</text>
</comment>
<evidence type="ECO:0000256" key="3">
    <source>
        <dbReference type="ARBA" id="ARBA00023015"/>
    </source>
</evidence>
<dbReference type="AlphaFoldDB" id="A0A428ZG20"/>
<dbReference type="GO" id="GO:0003700">
    <property type="term" value="F:DNA-binding transcription factor activity"/>
    <property type="evidence" value="ECO:0007669"/>
    <property type="project" value="InterPro"/>
</dbReference>
<dbReference type="GO" id="GO:0008483">
    <property type="term" value="F:transaminase activity"/>
    <property type="evidence" value="ECO:0007669"/>
    <property type="project" value="UniProtKB-KW"/>
</dbReference>
<dbReference type="CDD" id="cd07377">
    <property type="entry name" value="WHTH_GntR"/>
    <property type="match status" value="1"/>
</dbReference>
<dbReference type="InterPro" id="IPR000524">
    <property type="entry name" value="Tscrpt_reg_HTH_GntR"/>
</dbReference>
<dbReference type="Pfam" id="PF00392">
    <property type="entry name" value="GntR"/>
    <property type="match status" value="1"/>
</dbReference>
<dbReference type="Gene3D" id="1.10.10.10">
    <property type="entry name" value="Winged helix-like DNA-binding domain superfamily/Winged helix DNA-binding domain"/>
    <property type="match status" value="1"/>
</dbReference>
<dbReference type="InterPro" id="IPR051446">
    <property type="entry name" value="HTH_trans_reg/aminotransferase"/>
</dbReference>
<dbReference type="InterPro" id="IPR004839">
    <property type="entry name" value="Aminotransferase_I/II_large"/>
</dbReference>
<keyword evidence="4" id="KW-0238">DNA-binding</keyword>
<sequence>MAANWTTLRELLLPDGPRRGRAIESALREAIRDGRLSPGTRLPSSRDLAGQLGVARGTVTAAYTQLVAEGYLLAKHGSGTVVATISHDEPSTQLEKTPTWRLDLRTGVPALSAFPRAEWMAANRSALASLPDEGLDYPDPAGFAPLRAELASYLGRVRAVSATPEQIVITNGSADGLRLVCEQLRLTGHRRIAVEDPCHPGERELVAAHGLEAVPVPVDEHGLSVSELAKTDCRAVMVTAAHQFPLGMVLHPKRRRALLAWARDVDGYIIEDDYDAEHRYDRPALGAMQALDPSRVVYEGSVSKVLAPALRLGWSVIPDRLRSAIIDRKRVSDMGCATLPQAAFAVMLRSGGYDRHLRRTRTLYRRRRDALLDALAHKLPDWRPIGIAAGLHLVIRLPDGIDDRLLSQALAARGVNAPALADYSTRPIFPGLVVGYATLTPDRLRAAVMEFAALDGLAPLGEA</sequence>
<keyword evidence="7" id="KW-0032">Aminotransferase</keyword>